<dbReference type="CDD" id="cd08317">
    <property type="entry name" value="Death_ank"/>
    <property type="match status" value="1"/>
</dbReference>
<feature type="compositionally biased region" description="Basic and acidic residues" evidence="5">
    <location>
        <begin position="635"/>
        <end position="645"/>
    </location>
</feature>
<feature type="compositionally biased region" description="Low complexity" evidence="5">
    <location>
        <begin position="980"/>
        <end position="989"/>
    </location>
</feature>
<feature type="domain" description="Death" evidence="6">
    <location>
        <begin position="305"/>
        <end position="383"/>
    </location>
</feature>
<feature type="region of interest" description="Disordered" evidence="5">
    <location>
        <begin position="5162"/>
        <end position="5207"/>
    </location>
</feature>
<evidence type="ECO:0000256" key="4">
    <source>
        <dbReference type="ARBA" id="ARBA00023136"/>
    </source>
</evidence>
<feature type="compositionally biased region" description="Basic and acidic residues" evidence="5">
    <location>
        <begin position="722"/>
        <end position="758"/>
    </location>
</feature>
<dbReference type="GO" id="GO:0007165">
    <property type="term" value="P:signal transduction"/>
    <property type="evidence" value="ECO:0007669"/>
    <property type="project" value="InterPro"/>
</dbReference>
<dbReference type="PANTHER" id="PTHR24123:SF141">
    <property type="entry name" value="ANKYRIN 2, ISOFORM U"/>
    <property type="match status" value="1"/>
</dbReference>
<dbReference type="VEuPathDB" id="VectorBase:HLOH_040366"/>
<reference evidence="7 8" key="1">
    <citation type="journal article" date="2020" name="Cell">
        <title>Large-Scale Comparative Analyses of Tick Genomes Elucidate Their Genetic Diversity and Vector Capacities.</title>
        <authorList>
            <consortium name="Tick Genome and Microbiome Consortium (TIGMIC)"/>
            <person name="Jia N."/>
            <person name="Wang J."/>
            <person name="Shi W."/>
            <person name="Du L."/>
            <person name="Sun Y."/>
            <person name="Zhan W."/>
            <person name="Jiang J.F."/>
            <person name="Wang Q."/>
            <person name="Zhang B."/>
            <person name="Ji P."/>
            <person name="Bell-Sakyi L."/>
            <person name="Cui X.M."/>
            <person name="Yuan T.T."/>
            <person name="Jiang B.G."/>
            <person name="Yang W.F."/>
            <person name="Lam T.T."/>
            <person name="Chang Q.C."/>
            <person name="Ding S.J."/>
            <person name="Wang X.J."/>
            <person name="Zhu J.G."/>
            <person name="Ruan X.D."/>
            <person name="Zhao L."/>
            <person name="Wei J.T."/>
            <person name="Ye R.Z."/>
            <person name="Que T.C."/>
            <person name="Du C.H."/>
            <person name="Zhou Y.H."/>
            <person name="Cheng J.X."/>
            <person name="Dai P.F."/>
            <person name="Guo W.B."/>
            <person name="Han X.H."/>
            <person name="Huang E.J."/>
            <person name="Li L.F."/>
            <person name="Wei W."/>
            <person name="Gao Y.C."/>
            <person name="Liu J.Z."/>
            <person name="Shao H.Z."/>
            <person name="Wang X."/>
            <person name="Wang C.C."/>
            <person name="Yang T.C."/>
            <person name="Huo Q.B."/>
            <person name="Li W."/>
            <person name="Chen H.Y."/>
            <person name="Chen S.E."/>
            <person name="Zhou L.G."/>
            <person name="Ni X.B."/>
            <person name="Tian J.H."/>
            <person name="Sheng Y."/>
            <person name="Liu T."/>
            <person name="Pan Y.S."/>
            <person name="Xia L.Y."/>
            <person name="Li J."/>
            <person name="Zhao F."/>
            <person name="Cao W.C."/>
        </authorList>
    </citation>
    <scope>NUCLEOTIDE SEQUENCE [LARGE SCALE GENOMIC DNA]</scope>
    <source>
        <strain evidence="7">HaeL-2018</strain>
    </source>
</reference>
<feature type="region of interest" description="Disordered" evidence="5">
    <location>
        <begin position="1162"/>
        <end position="1215"/>
    </location>
</feature>
<dbReference type="Gene3D" id="1.10.533.10">
    <property type="entry name" value="Death Domain, Fas"/>
    <property type="match status" value="1"/>
</dbReference>
<feature type="compositionally biased region" description="Basic and acidic residues" evidence="5">
    <location>
        <begin position="4650"/>
        <end position="4659"/>
    </location>
</feature>
<feature type="region of interest" description="Disordered" evidence="5">
    <location>
        <begin position="3703"/>
        <end position="3730"/>
    </location>
</feature>
<accession>A0A9J6FED1</accession>
<dbReference type="PANTHER" id="PTHR24123">
    <property type="entry name" value="ANKYRIN REPEAT-CONTAINING"/>
    <property type="match status" value="1"/>
</dbReference>
<evidence type="ECO:0000256" key="1">
    <source>
        <dbReference type="ARBA" id="ARBA00004370"/>
    </source>
</evidence>
<feature type="compositionally biased region" description="Basic and acidic residues" evidence="5">
    <location>
        <begin position="1360"/>
        <end position="1374"/>
    </location>
</feature>
<dbReference type="Pfam" id="PF00531">
    <property type="entry name" value="Death"/>
    <property type="match status" value="1"/>
</dbReference>
<organism evidence="7 8">
    <name type="scientific">Haemaphysalis longicornis</name>
    <name type="common">Bush tick</name>
    <dbReference type="NCBI Taxonomy" id="44386"/>
    <lineage>
        <taxon>Eukaryota</taxon>
        <taxon>Metazoa</taxon>
        <taxon>Ecdysozoa</taxon>
        <taxon>Arthropoda</taxon>
        <taxon>Chelicerata</taxon>
        <taxon>Arachnida</taxon>
        <taxon>Acari</taxon>
        <taxon>Parasitiformes</taxon>
        <taxon>Ixodida</taxon>
        <taxon>Ixodoidea</taxon>
        <taxon>Ixodidae</taxon>
        <taxon>Haemaphysalinae</taxon>
        <taxon>Haemaphysalis</taxon>
    </lineage>
</organism>
<comment type="caution">
    <text evidence="7">The sequence shown here is derived from an EMBL/GenBank/DDBJ whole genome shotgun (WGS) entry which is preliminary data.</text>
</comment>
<dbReference type="GO" id="GO:0016020">
    <property type="term" value="C:membrane"/>
    <property type="evidence" value="ECO:0007669"/>
    <property type="project" value="UniProtKB-SubCell"/>
</dbReference>
<feature type="region of interest" description="Disordered" evidence="5">
    <location>
        <begin position="3353"/>
        <end position="3372"/>
    </location>
</feature>
<dbReference type="SMART" id="SM00005">
    <property type="entry name" value="DEATH"/>
    <property type="match status" value="1"/>
</dbReference>
<feature type="region of interest" description="Disordered" evidence="5">
    <location>
        <begin position="4642"/>
        <end position="4664"/>
    </location>
</feature>
<feature type="compositionally biased region" description="Basic and acidic residues" evidence="5">
    <location>
        <begin position="794"/>
        <end position="818"/>
    </location>
</feature>
<feature type="region of interest" description="Disordered" evidence="5">
    <location>
        <begin position="4897"/>
        <end position="4928"/>
    </location>
</feature>
<feature type="compositionally biased region" description="Basic and acidic residues" evidence="5">
    <location>
        <begin position="766"/>
        <end position="775"/>
    </location>
</feature>
<feature type="region of interest" description="Disordered" evidence="5">
    <location>
        <begin position="1360"/>
        <end position="1380"/>
    </location>
</feature>
<keyword evidence="4" id="KW-0472">Membrane</keyword>
<feature type="region of interest" description="Disordered" evidence="5">
    <location>
        <begin position="4201"/>
        <end position="4233"/>
    </location>
</feature>
<dbReference type="EMBL" id="JABSTR010000001">
    <property type="protein sequence ID" value="KAH9361275.1"/>
    <property type="molecule type" value="Genomic_DNA"/>
</dbReference>
<feature type="region of interest" description="Disordered" evidence="5">
    <location>
        <begin position="3859"/>
        <end position="3886"/>
    </location>
</feature>
<keyword evidence="8" id="KW-1185">Reference proteome</keyword>
<evidence type="ECO:0000256" key="2">
    <source>
        <dbReference type="ARBA" id="ARBA00022737"/>
    </source>
</evidence>
<evidence type="ECO:0000256" key="5">
    <source>
        <dbReference type="SAM" id="MobiDB-lite"/>
    </source>
</evidence>
<dbReference type="Pfam" id="PF17809">
    <property type="entry name" value="UPA_2"/>
    <property type="match status" value="1"/>
</dbReference>
<feature type="compositionally biased region" description="Basic and acidic residues" evidence="5">
    <location>
        <begin position="1028"/>
        <end position="1051"/>
    </location>
</feature>
<feature type="compositionally biased region" description="Basic and acidic residues" evidence="5">
    <location>
        <begin position="994"/>
        <end position="1016"/>
    </location>
</feature>
<dbReference type="FunFam" id="2.60.40.2660:FF:000001">
    <property type="entry name" value="Ankyrin-3 isoform 2"/>
    <property type="match status" value="1"/>
</dbReference>
<dbReference type="Gene3D" id="2.60.220.30">
    <property type="match status" value="1"/>
</dbReference>
<feature type="compositionally biased region" description="Polar residues" evidence="5">
    <location>
        <begin position="3861"/>
        <end position="3877"/>
    </location>
</feature>
<feature type="compositionally biased region" description="Polar residues" evidence="5">
    <location>
        <begin position="705"/>
        <end position="717"/>
    </location>
</feature>
<keyword evidence="2" id="KW-0677">Repeat</keyword>
<protein>
    <recommendedName>
        <fullName evidence="6">Death domain-containing protein</fullName>
    </recommendedName>
</protein>
<feature type="compositionally biased region" description="Basic and acidic residues" evidence="5">
    <location>
        <begin position="1183"/>
        <end position="1196"/>
    </location>
</feature>
<dbReference type="OMA" id="EFHLKGP"/>
<feature type="compositionally biased region" description="Basic and acidic residues" evidence="5">
    <location>
        <begin position="3363"/>
        <end position="3372"/>
    </location>
</feature>
<dbReference type="InterPro" id="IPR000488">
    <property type="entry name" value="Death_dom"/>
</dbReference>
<dbReference type="SUPFAM" id="SSF47986">
    <property type="entry name" value="DEATH domain"/>
    <property type="match status" value="1"/>
</dbReference>
<feature type="region of interest" description="Disordered" evidence="5">
    <location>
        <begin position="3218"/>
        <end position="3240"/>
    </location>
</feature>
<feature type="region of interest" description="Disordered" evidence="5">
    <location>
        <begin position="496"/>
        <end position="1143"/>
    </location>
</feature>
<feature type="compositionally biased region" description="Basic and acidic residues" evidence="5">
    <location>
        <begin position="611"/>
        <end position="620"/>
    </location>
</feature>
<dbReference type="InterPro" id="IPR011029">
    <property type="entry name" value="DEATH-like_dom_sf"/>
</dbReference>
<feature type="region of interest" description="Disordered" evidence="5">
    <location>
        <begin position="2874"/>
        <end position="2897"/>
    </location>
</feature>
<evidence type="ECO:0000256" key="3">
    <source>
        <dbReference type="ARBA" id="ARBA00023043"/>
    </source>
</evidence>
<dbReference type="InterPro" id="IPR040745">
    <property type="entry name" value="Ankyrin_UPA"/>
</dbReference>
<proteinExistence type="predicted"/>
<feature type="compositionally biased region" description="Basic and acidic residues" evidence="5">
    <location>
        <begin position="825"/>
        <end position="838"/>
    </location>
</feature>
<comment type="subcellular location">
    <subcellularLocation>
        <location evidence="1">Membrane</location>
    </subcellularLocation>
</comment>
<feature type="compositionally biased region" description="Basic and acidic residues" evidence="5">
    <location>
        <begin position="1076"/>
        <end position="1101"/>
    </location>
</feature>
<dbReference type="Proteomes" id="UP000821853">
    <property type="component" value="Chromosome 1"/>
</dbReference>
<dbReference type="Gene3D" id="2.60.40.2660">
    <property type="match status" value="1"/>
</dbReference>
<keyword evidence="3" id="KW-0040">ANK repeat</keyword>
<feature type="compositionally biased region" description="Polar residues" evidence="5">
    <location>
        <begin position="5163"/>
        <end position="5181"/>
    </location>
</feature>
<sequence>MERIKRQRMQEKAQPIPAELVTKLLGHRVAVSPIVTVEPRRRKFHKPITLTIPVPQAATKGMINQYAGDAPTLRLLCSITGGTNKAQWEDVTGSTPLTFVNDCVSFTTTVSARFWLMDCRQVSEATKFATELYAEAMHVPFMAKFVVFAKRLDPMEAQLRVFCMTDDKEDKTLESQEHFTEVAKSRDVEVLEKKSQYLEFGGNLVPVTKSGEQLQLQFQAFRENRLPFAVRVKDPHQEPLGRLAFMRQPRAARASEPPQAPLCNLNIALPEYEASQNLSELVTLEKKYGFVEETGLAKPELIHRADLRLSDIARELGSDWAALAAQLDVPEQDVASIRTECPSDLAQQALLMLRLWMKRAGGRATGNNLEKGLRMINREDIVNKCMFNVELVTDDVEKAVAKVHLDQSGRLSPKERGFKFIQRNCPHGCILLFKGFDTFREELGTPKDTSLKRDASLDVSYDEQDLMKGAPLASVWLCGHVAGGLMRGHVSHPLCKEAESAEETSSETGSVHERHTGSEAKGTSKTIPGVRKGSPISPTVGRIVRGSSKEKTAPQMAVEETFEEEPVVKSESAEATQQAASGAGPTAPPRDAKRKSKKEKTAPGPDYSLPRIRDTPERAFESATDATAVSSVRESTSRESTPEGKAKKKKEKKEKSPSPPGPDYTLPRLRDLYTPPRDVPLTSGPPEEDLSEASLARKSKERSLSPGSLRTAENGSLGTEPLGEREAKREPRGSEDTIVEKVERVVKETPGKIVEMVHIKRQRSSKSPEGKGTPKDKKKKGFPSSDVDTPDAAGESKDVPSDSTEAKKKQKMEKESSPTKHRSKDVKEVPGDVDKEGEFSAPDGKSPDSSFLSKMAKKMFPRGGRASASDEEPSSISESSPVSKKKAGKLPKSATLPKASEKSSKMPTHGIKSVDVEVDASKLALKGTKDVPAMDADDLETSTGDVVKDSDGRFFSKMAKIPKRMFPRSSKTSSSEDEPSSASESISAAKQKGKKEPKGEISSKKKDKSLKIKQPDSKTLSGSFAVGVDKDRSSPGKEDVDAKGHDREKSPGAKLGLKIGSIEKSLPHVKVGGSVERPEGKTLDIKPLHKEPQLSDERELSGKLSSDIELSLSSKEPTVDLPEATEESFDIGTPEHGKSSKGGFMHKMAKLPRKMFSHGFKGDASVEEPSAGHEGKSVSGPELEFKLDAKASDMKGPDGVPAKEITTSQPGTIDIKAPQSDVHLKMKGKIPEKPGAKVDIAFPTKKLAVGVPYGAEKHEYQVDQAEIRASFPDRPEAGVEIPGKQISVDFPEGRDEKIEISGQGIGKPSDVGFMSKVAKLPKKMLSYGSKEDGSADEEPGAVGDVHFKMPQGHIKVDVKGSEKPDLKGDIEVPGKKATVGMPEGIEGRVELSAPEVAKPSDGGFMSKMAKLPKKMFPHGSKGGVSVEGEAGIAGDVHVKMPEAHLQVGAEGLEKPEAELDIALPKKKVGVDLPDVDGKVEISGPEFSKSPDGGFISKMAKLPKKMFPHGTKDVSVEGEPGDIHIKMPEAHLKVGIEGLEKPEGEVDIALPEKQIDVDLPEGVEGKFEVSGPEFGRSSDGGFISKMANLPKKMFPHGTKDVSVEKGPEVGDIHVEMPEARLKVDVEGLKKPEIDVELPKKKVGVDLPEEVEGKVEISGPDFDKSSDGGFMSKMAKLPKKMFSHGAKDVSVERGPEVGDIHIKMPEAGLKVDVEGLEKPEIDVDLSRKKVGVDLPEGVEGKVEMSGPEFDKLSDGTFMSKMAKFPKKMFPHGSKDVSLEGEPEVGDIHVKMPEAHLKVGVEGLKKPEADVDIALPQKEIDVDLPEGVEGKIDISGPEFGKSSDGGFISKMAKLPKKMFPHGSKGGVSVEGEAGIAGDVHVKMPEAHLQVGAEGLEKPEAELDIALPKKKVGVDLPDVDGKVEISGPEFSKSPDGGFISKMAKLPKKMFPHGTKDVSVEGEPGDIHVKMPEAHLKVGIEGLEKPEGEVDIALPEKQIDVDLPEGVEGKFEVSAQGVGKPSDTGFMSKMTKFPKKMFPHGTKGVSVEEEHEVDGIQVKMPEAHLKVGVKGLEKPEAEVDVTLPKKKVGVDIPEGVEGKVELPAPQVGKSSDKGFMSKMAKLPKKMFPHGSKGVSVEEEHKVGSVHVKTPEAHLKMGAKGLEKPEAELDVTLPKKKVGVDLPEGVEGKVELTAPEVPKQSDKGFMSKMKKMFPHSPKGVSGDKELEVGDVQAKMPEAHLKVGVKGFGKPEVRGGIPSPKKKVSVDLPEPVDGKVELSAPELGKSLEGGITSKMAKVPKKKFPLGSKGVASIEGAPGDVHVKIPEAHLMSDVSGMEKPEAEVDISFSDQKVDVDLPGSIEGKVELTAPEVGKPSDGGFMSKMAKLPKKMFPHGSKGGISVEEVPEVGGVHVEMPEAHLKLGVKGLEKPETEVDISIPDEKVDVDFPGGFEGKVELTGPEVGKQPDGGFMSKMAKIPKKMFPHGPKGGVSVEGELEVGDVQGSVPEAHLKMGVGGLEKPQADVDIALPKEEVEVGLPEGVGGKVELSAPELGKSVEGGFMSKMAKFPKKMFPHGSKGGVSVEEAPGGVGDVNVKMPEAHLKLGAKGPEKPDTEVDITLPDKKIDVDLPGEFEGKVELTAPEIGKPSDGGFMSKMAKLPKKMFPHGSKGGISVEEELQGVGDANVKMPEAHLKLDVAGVEKPEAEVGISLPDQKIDVDLPGGIEGEVQLKASEVGKSVDGKIASKMAKLPKKMFSHASKEEPLGDAHIKVPEAQLKFDVKGPEKPGAEVDISLPDKKVDVELPGGIEGKVEITAPEVGKSDKGFMSKMAKFPKKMFSHGSKGGSSVEEAPDGVGDVHVKIPEAHLKLDVKGLEKPEPELEKVDADFPGGIEGKVEFTSPEVGKSSDKGFMSKMAKLPKKMFPHGSKGGVSVAETSGGFGDLDVEMPEAHLKVDVKGPEKPEAHLDASLPDQKVDVGAPEGIGGKVELSAPEVGKPSDSGFMAKVAKLPKKMFPHGTKGSISVEEGAEITGDVHVEMPGARLNVEGLQKPDAEVDISLPEERLAVGLPEGVEGKVEVSAPEVGKSSPADFLSKMAKVPKKMFPLGSGGLSVEEESRVGDIHLEMPEAHLKASVEGLEKPGVEVDVAFPEKKGELPKGIQGKVEVSAPEVDKPSDGGFMSKMTKKIFSHGSKGGVSVEETSGVIGDVGIKMPEAHVKLDVKGLEKPETEAELSVRADFPGGPKGKGDMPAAKIGKPSDGALMSAETKLPEGALPDGHKAGGSIEGTLVTGKDFGADIPGVLKVEATAPKMREVDVEFSRPIKEAAIERPDDVAAEVEMGTREAGKAPDKGFISKMAKLPKKMFHHGSKGGTSTDEHSEPAEGIDVKTPELSLKLQTEVKVPHKPEDVSVSLHGKEVTVQLPEESERTVELSTRELGKHSDKGFLSKMAKFPKKMFSYSPKANISGGEPPDSFDNVHDKVTGLKVHAETDLQYKEEHANIVVPTKKVSGNLLEKTVGTVEVGTPELGQASDGHPLSRMSELPKVMLPQVPEPTLVVEQPLEACQGLRVETPGVEKRRIDVETSAGSIRDSELFRLKEKGARAERDWEVGVDHKGSILEEPLLNVQDTDISLSEQGPHKEGLGKVPEQPCAVFGVSLQGQEVAVDLTEEQGASKFGEESGRGVLPQAKNIPKEVLSRDSKEAAALEVSLRHNKDTHFKGPQTELNLTGGVGPRKKAESDLQAKKGYAESAVVTGEMGTVEIGSPELGKQRGGSIMSKIAKLPKKVFRYSSRGEVATVSAGASGGSLKIKSPERTNVKLGTSSPGGKMNQGVLEASLLGPEKPSGGTVAPAALADVKISEVPKCHLDASVHPEITSTAPPECTGESTNGASPDHSKPPRRALETAMAEFPEKAILLGSEGVNSGAAEADFERQRKSLEICTTDVHASVPKAEVAVEVPQVAFVLPQHEALLNESLVSDLPELSTAGVSIHKTPAVFGNVRGQICHLHHKTPEAEIDGSVSDSIITDCVGFRGDVEISAPKHARPSVKPDTGSPPVSDADAWAVELIDVRIPKPEARVQVNVGIHDEPHELSEGAMSVKKTSADLSDIPCETVSKHTVRSKFSDDDATVPLKENISFEASSWPSEASGSQAPGSAEHFKAGVSVMEKPLREDAGNVQEVSRGTVDIIAPKLGKPKKRGFMSKMAKFPPKMFSRGSKEIASVEKPSVSTEGTDLSISRSGAHTKEGVKVAEKPKDIVDASQSEARISVDVLDDSQKRIGKASTPERSQSQEKGLIGKMSKLPKKMFSHGSKRGAVKEEFPVGGEDASCKIVGSEGFGAMTVSDEKGELDNNLSEQKAFEERPERCKDTANVILPTTGHSSMRTLSEMTKLQENVVPHGPKVHDTVEMPYVGSEGVFPDVLATIPSRETDISLIGKAMAVDIPESHEAAIDLCVADHKILTQELAPLKMGERPGLKESLEIRQPGPVAGVSANSEKVASAGVQLEKFSKFPSTADSEVSYTSRATGENFVTKLTKAPSKQPLDSEGVVLFNGSSGKHFEAPVVDSTGLQKIHSSEEGFMSKECRTDIQEPSVRLRVTEIDIKPITKASDFAEVPKGDQKLFELAPRFFDVDPCAATEIPQMAMLKEQKTFEEELFAEPPEPVRGTGKPEGDKRAVVSEGSLKTPGGSVKVVKVMAHGITTIPKGAPGLQSEKISEMFPSDRSTGIFEGDLATSTNVVHVTKHEIGKHLKPLRAEKRAKGEVQSYYDQEQGLVMEAHKIVTRSKHTETPGAFIEVLDVTAHDVEKPRDDSFISVKSKGPVRLTPRSGKVTELPASAERSSKPAGEQIEDSRIFVAVGVPDKPSADILPAGTELPITARRETKETPGGVIEVVEVTTHEVSKPASPGLLSKVSKIPKKIFPRGSKSKGSDEESPSAAKRELRETPGGLVEVVEVTKHDVTRHPESKHSPHDDATGAAVEPAMLRAEPGSLMQSPPTLEEREIREVPGGVVEVVRVTKHIVGRLPEDKHADTLGAVPLGTPLSLEAELAKDPSAVVKREVKETPEGHVEVVQVIRREVGDVPFGDDFPGDRESGGTISRRIETTVVEGKPTVIRRLVTTTADGVQHVTENIEQGAEDVGSVASSLFAKMGDFAKGLSSGDSSAVTTREVKQLPGGGIEVVSITKQSSSSPERGISSTQQLPGDASELPSSTGSMHFAESAAGQPMEAKTTIIRREISGPETVVRTTTSIVTSATAPGSSKPDLSADDLDKMFGDMEPPKVDERLKDVLTGGYRAKREVTPEEAELLAQLFPEQSSETASYPPAGLVPEAAIIPEYRGMTTAEGAPPQDPESKEKVLLKLGRALSQDDLDAPSPTRGEAAMAVAGLGEGIQWGLVGPFFSFHLLCEWFPLSGHARSACPLGHMR</sequence>
<name>A0A9J6FED1_HAELO</name>
<evidence type="ECO:0000313" key="8">
    <source>
        <dbReference type="Proteomes" id="UP000821853"/>
    </source>
</evidence>
<feature type="compositionally biased region" description="Low complexity" evidence="5">
    <location>
        <begin position="573"/>
        <end position="584"/>
    </location>
</feature>
<dbReference type="InterPro" id="IPR051165">
    <property type="entry name" value="Multifunctional_ANK_Repeat"/>
</dbReference>
<dbReference type="PROSITE" id="PS50017">
    <property type="entry name" value="DEATH_DOMAIN"/>
    <property type="match status" value="1"/>
</dbReference>
<feature type="region of interest" description="Disordered" evidence="5">
    <location>
        <begin position="4801"/>
        <end position="4828"/>
    </location>
</feature>
<evidence type="ECO:0000259" key="6">
    <source>
        <dbReference type="PROSITE" id="PS50017"/>
    </source>
</evidence>
<feature type="compositionally biased region" description="Polar residues" evidence="5">
    <location>
        <begin position="4211"/>
        <end position="4225"/>
    </location>
</feature>
<evidence type="ECO:0000313" key="7">
    <source>
        <dbReference type="EMBL" id="KAH9361275.1"/>
    </source>
</evidence>
<gene>
    <name evidence="7" type="ORF">HPB48_006837</name>
</gene>
<dbReference type="OrthoDB" id="20872at2759"/>